<dbReference type="InterPro" id="IPR001732">
    <property type="entry name" value="UDP-Glc/GDP-Man_DH_N"/>
</dbReference>
<dbReference type="PANTHER" id="PTHR43750">
    <property type="entry name" value="UDP-GLUCOSE 6-DEHYDROGENASE TUAD"/>
    <property type="match status" value="1"/>
</dbReference>
<dbReference type="EMBL" id="FRBC01000031">
    <property type="protein sequence ID" value="SHL00853.1"/>
    <property type="molecule type" value="Genomic_DNA"/>
</dbReference>
<sequence length="155" mass="17328">MKIAIAGTGYVGLSNGVLLSQHNEVVALDIVPEKVEMLNKGISPIVDEDISDFLAHKNLNFRATLDLQEAIENTDFVIISTPTNYDPDKNFFDTSSVETVIEEVLDINPQAVMVIKSTVPVGYTEQMKNRFKTENIIFSPEFLREGKALHDNLWS</sequence>
<evidence type="ECO:0000313" key="2">
    <source>
        <dbReference type="EMBL" id="SHL00853.1"/>
    </source>
</evidence>
<dbReference type="Pfam" id="PF03721">
    <property type="entry name" value="UDPG_MGDP_dh_N"/>
    <property type="match status" value="1"/>
</dbReference>
<feature type="domain" description="UDP-glucose/GDP-mannose dehydrogenase N-terminal" evidence="1">
    <location>
        <begin position="1"/>
        <end position="152"/>
    </location>
</feature>
<dbReference type="GO" id="GO:0016616">
    <property type="term" value="F:oxidoreductase activity, acting on the CH-OH group of donors, NAD or NADP as acceptor"/>
    <property type="evidence" value="ECO:0007669"/>
    <property type="project" value="InterPro"/>
</dbReference>
<dbReference type="Proteomes" id="UP000184263">
    <property type="component" value="Unassembled WGS sequence"/>
</dbReference>
<name>A0A1M6X4K4_SELRU</name>
<dbReference type="RefSeq" id="WP_256625955.1">
    <property type="nucleotide sequence ID" value="NZ_FRBC01000031.1"/>
</dbReference>
<dbReference type="PANTHER" id="PTHR43750:SF2">
    <property type="entry name" value="UDP-GLUCOSE 6-DEHYDROGENASE"/>
    <property type="match status" value="1"/>
</dbReference>
<dbReference type="InterPro" id="IPR036291">
    <property type="entry name" value="NAD(P)-bd_dom_sf"/>
</dbReference>
<dbReference type="GO" id="GO:0051287">
    <property type="term" value="F:NAD binding"/>
    <property type="evidence" value="ECO:0007669"/>
    <property type="project" value="InterPro"/>
</dbReference>
<dbReference type="AlphaFoldDB" id="A0A1M6X4K4"/>
<evidence type="ECO:0000313" key="3">
    <source>
        <dbReference type="Proteomes" id="UP000184263"/>
    </source>
</evidence>
<organism evidence="2 3">
    <name type="scientific">Selenomonas ruminantium</name>
    <dbReference type="NCBI Taxonomy" id="971"/>
    <lineage>
        <taxon>Bacteria</taxon>
        <taxon>Bacillati</taxon>
        <taxon>Bacillota</taxon>
        <taxon>Negativicutes</taxon>
        <taxon>Selenomonadales</taxon>
        <taxon>Selenomonadaceae</taxon>
        <taxon>Selenomonas</taxon>
    </lineage>
</organism>
<gene>
    <name evidence="2" type="ORF">SAMN05216582_13128</name>
</gene>
<protein>
    <submittedName>
        <fullName evidence="2">UDPglucose 6-dehydrogenase</fullName>
    </submittedName>
</protein>
<accession>A0A1M6X4K4</accession>
<dbReference type="Gene3D" id="3.40.50.720">
    <property type="entry name" value="NAD(P)-binding Rossmann-like Domain"/>
    <property type="match status" value="1"/>
</dbReference>
<proteinExistence type="predicted"/>
<dbReference type="SUPFAM" id="SSF51735">
    <property type="entry name" value="NAD(P)-binding Rossmann-fold domains"/>
    <property type="match status" value="1"/>
</dbReference>
<evidence type="ECO:0000259" key="1">
    <source>
        <dbReference type="Pfam" id="PF03721"/>
    </source>
</evidence>
<reference evidence="2 3" key="1">
    <citation type="submission" date="2016-11" db="EMBL/GenBank/DDBJ databases">
        <authorList>
            <person name="Jaros S."/>
            <person name="Januszkiewicz K."/>
            <person name="Wedrychowicz H."/>
        </authorList>
    </citation>
    <scope>NUCLEOTIDE SEQUENCE [LARGE SCALE GENOMIC DNA]</scope>
    <source>
        <strain evidence="2 3">HD4</strain>
    </source>
</reference>